<reference evidence="3" key="1">
    <citation type="submission" date="2021-04" db="EMBL/GenBank/DDBJ databases">
        <authorList>
            <consortium name="Wellcome Sanger Institute Data Sharing"/>
        </authorList>
    </citation>
    <scope>NUCLEOTIDE SEQUENCE [LARGE SCALE GENOMIC DNA]</scope>
</reference>
<organism evidence="3 4">
    <name type="scientific">Anabas testudineus</name>
    <name type="common">Climbing perch</name>
    <name type="synonym">Anthias testudineus</name>
    <dbReference type="NCBI Taxonomy" id="64144"/>
    <lineage>
        <taxon>Eukaryota</taxon>
        <taxon>Metazoa</taxon>
        <taxon>Chordata</taxon>
        <taxon>Craniata</taxon>
        <taxon>Vertebrata</taxon>
        <taxon>Euteleostomi</taxon>
        <taxon>Actinopterygii</taxon>
        <taxon>Neopterygii</taxon>
        <taxon>Teleostei</taxon>
        <taxon>Neoteleostei</taxon>
        <taxon>Acanthomorphata</taxon>
        <taxon>Anabantaria</taxon>
        <taxon>Anabantiformes</taxon>
        <taxon>Anabantoidei</taxon>
        <taxon>Anabantidae</taxon>
        <taxon>Anabas</taxon>
    </lineage>
</organism>
<reference evidence="3" key="2">
    <citation type="submission" date="2025-08" db="UniProtKB">
        <authorList>
            <consortium name="Ensembl"/>
        </authorList>
    </citation>
    <scope>IDENTIFICATION</scope>
</reference>
<proteinExistence type="predicted"/>
<keyword evidence="2" id="KW-0472">Membrane</keyword>
<keyword evidence="2" id="KW-0812">Transmembrane</keyword>
<feature type="compositionally biased region" description="Low complexity" evidence="1">
    <location>
        <begin position="17"/>
        <end position="35"/>
    </location>
</feature>
<evidence type="ECO:0000313" key="3">
    <source>
        <dbReference type="Ensembl" id="ENSATEP00000047825.1"/>
    </source>
</evidence>
<keyword evidence="2" id="KW-1133">Transmembrane helix</keyword>
<feature type="transmembrane region" description="Helical" evidence="2">
    <location>
        <begin position="108"/>
        <end position="128"/>
    </location>
</feature>
<reference evidence="3" key="3">
    <citation type="submission" date="2025-09" db="UniProtKB">
        <authorList>
            <consortium name="Ensembl"/>
        </authorList>
    </citation>
    <scope>IDENTIFICATION</scope>
</reference>
<dbReference type="InParanoid" id="A0A7N6AG55"/>
<keyword evidence="4" id="KW-1185">Reference proteome</keyword>
<accession>A0A7N6AG55</accession>
<dbReference type="AlphaFoldDB" id="A0A7N6AG55"/>
<evidence type="ECO:0000256" key="2">
    <source>
        <dbReference type="SAM" id="Phobius"/>
    </source>
</evidence>
<sequence>MVTKTLHRSVLTMETSWSEISQSSSSNTQTQTEDTLPSKCQWPSHRTPGNREGHRVIDKQSMRLMDNPWVVHNPSILKIRHQCLVSKHCGTLDSIEQQFADAYTETLFFLHFSYLKSLISTIFVFYFLRLHKVLVVLIAHSLEQDRDILIYECLRKT</sequence>
<name>A0A7N6AG55_ANATE</name>
<evidence type="ECO:0000313" key="4">
    <source>
        <dbReference type="Proteomes" id="UP000265040"/>
    </source>
</evidence>
<dbReference type="Proteomes" id="UP000265040">
    <property type="component" value="Chromosome 10"/>
</dbReference>
<dbReference type="Ensembl" id="ENSATET00000038964.1">
    <property type="protein sequence ID" value="ENSATEP00000047825.1"/>
    <property type="gene ID" value="ENSATEG00000029327.1"/>
</dbReference>
<evidence type="ECO:0000256" key="1">
    <source>
        <dbReference type="SAM" id="MobiDB-lite"/>
    </source>
</evidence>
<dbReference type="GeneTree" id="ENSGT01030000240343"/>
<feature type="region of interest" description="Disordered" evidence="1">
    <location>
        <begin position="17"/>
        <end position="53"/>
    </location>
</feature>
<protein>
    <submittedName>
        <fullName evidence="3">Uncharacterized protein</fullName>
    </submittedName>
</protein>